<dbReference type="InterPro" id="IPR000542">
    <property type="entry name" value="Carn_acyl_trans"/>
</dbReference>
<dbReference type="GO" id="GO:0004095">
    <property type="term" value="F:carnitine O-palmitoyltransferase activity"/>
    <property type="evidence" value="ECO:0007669"/>
    <property type="project" value="TreeGrafter"/>
</dbReference>
<organism evidence="3 4">
    <name type="scientific">Allacma fusca</name>
    <dbReference type="NCBI Taxonomy" id="39272"/>
    <lineage>
        <taxon>Eukaryota</taxon>
        <taxon>Metazoa</taxon>
        <taxon>Ecdysozoa</taxon>
        <taxon>Arthropoda</taxon>
        <taxon>Hexapoda</taxon>
        <taxon>Collembola</taxon>
        <taxon>Symphypleona</taxon>
        <taxon>Sminthuridae</taxon>
        <taxon>Allacma</taxon>
    </lineage>
</organism>
<dbReference type="PANTHER" id="PTHR22589">
    <property type="entry name" value="CARNITINE O-ACYLTRANSFERASE"/>
    <property type="match status" value="1"/>
</dbReference>
<evidence type="ECO:0000259" key="2">
    <source>
        <dbReference type="Pfam" id="PF00755"/>
    </source>
</evidence>
<protein>
    <recommendedName>
        <fullName evidence="2">Choline/carnitine acyltransferase domain-containing protein</fullName>
    </recommendedName>
</protein>
<accession>A0A8J2KE08</accession>
<evidence type="ECO:0000256" key="1">
    <source>
        <dbReference type="PIRSR" id="PIRSR600542-1"/>
    </source>
</evidence>
<name>A0A8J2KE08_9HEXA</name>
<dbReference type="EMBL" id="CAJVCH010331382">
    <property type="protein sequence ID" value="CAG7787073.1"/>
    <property type="molecule type" value="Genomic_DNA"/>
</dbReference>
<dbReference type="InterPro" id="IPR039551">
    <property type="entry name" value="Cho/carn_acyl_trans"/>
</dbReference>
<evidence type="ECO:0000313" key="4">
    <source>
        <dbReference type="Proteomes" id="UP000708208"/>
    </source>
</evidence>
<dbReference type="GO" id="GO:0006631">
    <property type="term" value="P:fatty acid metabolic process"/>
    <property type="evidence" value="ECO:0007669"/>
    <property type="project" value="TreeGrafter"/>
</dbReference>
<dbReference type="GO" id="GO:0005739">
    <property type="term" value="C:mitochondrion"/>
    <property type="evidence" value="ECO:0007669"/>
    <property type="project" value="TreeGrafter"/>
</dbReference>
<dbReference type="AlphaFoldDB" id="A0A8J2KE08"/>
<sequence>FFVKAGGCGEHTWGDAPVGAHLWEIMLRFGLDFEQLDEKGVITTPVKIIPPHPEKLKWKLSEECLEDIDSAAKEALKAIDNLDLKVLAFSRFGKGHIKTCKVSPDAFLPMTFQLAYYRDQGKFDLTYESSMTRFYLQGRTETVRVCTPESCEWVRSMEDDLPRNTKIELFRKACERHQKS</sequence>
<dbReference type="PANTHER" id="PTHR22589:SF31">
    <property type="entry name" value="CARNITINE O-PALMITOYLTRANSFERASE"/>
    <property type="match status" value="1"/>
</dbReference>
<evidence type="ECO:0000313" key="3">
    <source>
        <dbReference type="EMBL" id="CAG7787073.1"/>
    </source>
</evidence>
<gene>
    <name evidence="3" type="ORF">AFUS01_LOCUS25600</name>
</gene>
<comment type="caution">
    <text evidence="3">The sequence shown here is derived from an EMBL/GenBank/DDBJ whole genome shotgun (WGS) entry which is preliminary data.</text>
</comment>
<dbReference type="OrthoDB" id="240216at2759"/>
<dbReference type="Proteomes" id="UP000708208">
    <property type="component" value="Unassembled WGS sequence"/>
</dbReference>
<feature type="non-terminal residue" evidence="3">
    <location>
        <position position="180"/>
    </location>
</feature>
<feature type="non-terminal residue" evidence="3">
    <location>
        <position position="1"/>
    </location>
</feature>
<dbReference type="Pfam" id="PF00755">
    <property type="entry name" value="Carn_acyltransf"/>
    <property type="match status" value="1"/>
</dbReference>
<reference evidence="3" key="1">
    <citation type="submission" date="2021-06" db="EMBL/GenBank/DDBJ databases">
        <authorList>
            <person name="Hodson N. C."/>
            <person name="Mongue J. A."/>
            <person name="Jaron S. K."/>
        </authorList>
    </citation>
    <scope>NUCLEOTIDE SEQUENCE</scope>
</reference>
<dbReference type="GO" id="GO:0009437">
    <property type="term" value="P:carnitine metabolic process"/>
    <property type="evidence" value="ECO:0007669"/>
    <property type="project" value="TreeGrafter"/>
</dbReference>
<feature type="active site" description="Proton acceptor" evidence="1">
    <location>
        <position position="11"/>
    </location>
</feature>
<keyword evidence="4" id="KW-1185">Reference proteome</keyword>
<feature type="domain" description="Choline/carnitine acyltransferase" evidence="2">
    <location>
        <begin position="4"/>
        <end position="179"/>
    </location>
</feature>
<proteinExistence type="predicted"/>